<gene>
    <name evidence="3" type="ORF">COT42_03045</name>
</gene>
<feature type="region of interest" description="Disordered" evidence="2">
    <location>
        <begin position="643"/>
        <end position="684"/>
    </location>
</feature>
<name>A0A2H0XZC1_UNCSA</name>
<evidence type="ECO:0000256" key="2">
    <source>
        <dbReference type="SAM" id="MobiDB-lite"/>
    </source>
</evidence>
<feature type="compositionally biased region" description="Polar residues" evidence="2">
    <location>
        <begin position="651"/>
        <end position="671"/>
    </location>
</feature>
<dbReference type="Proteomes" id="UP000231343">
    <property type="component" value="Unassembled WGS sequence"/>
</dbReference>
<dbReference type="AlphaFoldDB" id="A0A2H0XZC1"/>
<organism evidence="3 4">
    <name type="scientific">Candidatus Saganbacteria bacterium CG08_land_8_20_14_0_20_45_16</name>
    <dbReference type="NCBI Taxonomy" id="2014293"/>
    <lineage>
        <taxon>Bacteria</taxon>
        <taxon>Bacillati</taxon>
        <taxon>Saganbacteria</taxon>
    </lineage>
</organism>
<feature type="coiled-coil region" evidence="1">
    <location>
        <begin position="607"/>
        <end position="634"/>
    </location>
</feature>
<feature type="compositionally biased region" description="Basic and acidic residues" evidence="2">
    <location>
        <begin position="672"/>
        <end position="682"/>
    </location>
</feature>
<comment type="caution">
    <text evidence="3">The sequence shown here is derived from an EMBL/GenBank/DDBJ whole genome shotgun (WGS) entry which is preliminary data.</text>
</comment>
<dbReference type="EMBL" id="PEYM01000055">
    <property type="protein sequence ID" value="PIS30439.1"/>
    <property type="molecule type" value="Genomic_DNA"/>
</dbReference>
<reference evidence="3 4" key="1">
    <citation type="submission" date="2017-09" db="EMBL/GenBank/DDBJ databases">
        <title>Depth-based differentiation of microbial function through sediment-hosted aquifers and enrichment of novel symbionts in the deep terrestrial subsurface.</title>
        <authorList>
            <person name="Probst A.J."/>
            <person name="Ladd B."/>
            <person name="Jarett J.K."/>
            <person name="Geller-Mcgrath D.E."/>
            <person name="Sieber C.M."/>
            <person name="Emerson J.B."/>
            <person name="Anantharaman K."/>
            <person name="Thomas B.C."/>
            <person name="Malmstrom R."/>
            <person name="Stieglmeier M."/>
            <person name="Klingl A."/>
            <person name="Woyke T."/>
            <person name="Ryan C.M."/>
            <person name="Banfield J.F."/>
        </authorList>
    </citation>
    <scope>NUCLEOTIDE SEQUENCE [LARGE SCALE GENOMIC DNA]</scope>
    <source>
        <strain evidence="3">CG08_land_8_20_14_0_20_45_16</strain>
    </source>
</reference>
<accession>A0A2H0XZC1</accession>
<evidence type="ECO:0000256" key="1">
    <source>
        <dbReference type="SAM" id="Coils"/>
    </source>
</evidence>
<evidence type="ECO:0000313" key="4">
    <source>
        <dbReference type="Proteomes" id="UP000231343"/>
    </source>
</evidence>
<evidence type="ECO:0000313" key="3">
    <source>
        <dbReference type="EMBL" id="PIS30439.1"/>
    </source>
</evidence>
<protein>
    <submittedName>
        <fullName evidence="3">Uncharacterized protein</fullName>
    </submittedName>
</protein>
<proteinExistence type="predicted"/>
<sequence>MFYNRYAYETNLDMLQSRKPRMGIVPQGPDLANFITSNADLKRLANFGGEMMKFLPEFEQMAYEGKMLATPGEEGAVLISHGEDGETWVTQEWLEALNKYTVSVSEAEALGLDGISAYDADGDGSITNTETIRWAEASSVHTSVHTSDGMVEDRKTWISGQHHRVGRFGKFGSEDDSGFAGGGLGKNFKNFDLETSASEWNHINQRGNGAADSQALAIADQAYYIGDTLSAVGASWDEVKELFNRPQFQGKSFFDIVMDGSYKTLTEPRDSFLFIAALYESRERAWDCLTETVGPVTSTRNDAEMMANVNSFIKGNNPYLNHHALSLFPLFFYAQHSFLSQVTMFYEQGKAYREDVHTSRGDGYNDSVLDNQRFHEFVEWSGRGQYNADHDIDLTANRSGGVNMAEGGKLYEFRDSLSGTSGYDAVSGLIEEWFGATEREDEPRWEQYGDHAVDGGHWVTVSDIGTVTAKTSSNIGISLLPNQVLVQNFDSAAYGWDRKANANDFIITSSTNGDITYHVNQFVDGDGWTRLHNAIYPESRIELNALNGHNQYAVSQFYGLNTTQVMGASQAFASNWIVHDIGMYLKYGEGMDILSVLERCAKKRQIHANFKYDKTCYQERKEELEDEKAQDEKIVLKRMQKAKLLSKKSQHGSAKSASGNKPSGANQQAQHNNRDGHMKGTKEYSASLQKLNLRILSGSKKRKDWLKKLKESHS</sequence>
<keyword evidence="1" id="KW-0175">Coiled coil</keyword>